<feature type="compositionally biased region" description="Low complexity" evidence="1">
    <location>
        <begin position="289"/>
        <end position="329"/>
    </location>
</feature>
<feature type="region of interest" description="Disordered" evidence="1">
    <location>
        <begin position="239"/>
        <end position="269"/>
    </location>
</feature>
<feature type="compositionally biased region" description="Polar residues" evidence="1">
    <location>
        <begin position="330"/>
        <end position="353"/>
    </location>
</feature>
<name>A0A0C3BV78_HEBCY</name>
<protein>
    <submittedName>
        <fullName evidence="2">Uncharacterized protein</fullName>
    </submittedName>
</protein>
<dbReference type="OrthoDB" id="3263422at2759"/>
<reference evidence="2 3" key="1">
    <citation type="submission" date="2014-04" db="EMBL/GenBank/DDBJ databases">
        <authorList>
            <consortium name="DOE Joint Genome Institute"/>
            <person name="Kuo A."/>
            <person name="Gay G."/>
            <person name="Dore J."/>
            <person name="Kohler A."/>
            <person name="Nagy L.G."/>
            <person name="Floudas D."/>
            <person name="Copeland A."/>
            <person name="Barry K.W."/>
            <person name="Cichocki N."/>
            <person name="Veneault-Fourrey C."/>
            <person name="LaButti K."/>
            <person name="Lindquist E.A."/>
            <person name="Lipzen A."/>
            <person name="Lundell T."/>
            <person name="Morin E."/>
            <person name="Murat C."/>
            <person name="Sun H."/>
            <person name="Tunlid A."/>
            <person name="Henrissat B."/>
            <person name="Grigoriev I.V."/>
            <person name="Hibbett D.S."/>
            <person name="Martin F."/>
            <person name="Nordberg H.P."/>
            <person name="Cantor M.N."/>
            <person name="Hua S.X."/>
        </authorList>
    </citation>
    <scope>NUCLEOTIDE SEQUENCE [LARGE SCALE GENOMIC DNA]</scope>
    <source>
        <strain evidence="3">h7</strain>
    </source>
</reference>
<feature type="compositionally biased region" description="Low complexity" evidence="1">
    <location>
        <begin position="390"/>
        <end position="399"/>
    </location>
</feature>
<dbReference type="Proteomes" id="UP000053424">
    <property type="component" value="Unassembled WGS sequence"/>
</dbReference>
<reference evidence="3" key="2">
    <citation type="submission" date="2015-01" db="EMBL/GenBank/DDBJ databases">
        <title>Evolutionary Origins and Diversification of the Mycorrhizal Mutualists.</title>
        <authorList>
            <consortium name="DOE Joint Genome Institute"/>
            <consortium name="Mycorrhizal Genomics Consortium"/>
            <person name="Kohler A."/>
            <person name="Kuo A."/>
            <person name="Nagy L.G."/>
            <person name="Floudas D."/>
            <person name="Copeland A."/>
            <person name="Barry K.W."/>
            <person name="Cichocki N."/>
            <person name="Veneault-Fourrey C."/>
            <person name="LaButti K."/>
            <person name="Lindquist E.A."/>
            <person name="Lipzen A."/>
            <person name="Lundell T."/>
            <person name="Morin E."/>
            <person name="Murat C."/>
            <person name="Riley R."/>
            <person name="Ohm R."/>
            <person name="Sun H."/>
            <person name="Tunlid A."/>
            <person name="Henrissat B."/>
            <person name="Grigoriev I.V."/>
            <person name="Hibbett D.S."/>
            <person name="Martin F."/>
        </authorList>
    </citation>
    <scope>NUCLEOTIDE SEQUENCE [LARGE SCALE GENOMIC DNA]</scope>
    <source>
        <strain evidence="3">h7</strain>
    </source>
</reference>
<dbReference type="AlphaFoldDB" id="A0A0C3BV78"/>
<evidence type="ECO:0000256" key="1">
    <source>
        <dbReference type="SAM" id="MobiDB-lite"/>
    </source>
</evidence>
<sequence length="532" mass="58059">MAYMSYNFPDLTQHSGQQRGFYESHGPTSGSREITPESYRALEEELKRTVVKLGAMERDLDIQRALNIQVQAQLDKAMAALATSHPPVPARSTSPVPGKPLQTDKEDADDSPALPPPVAELDPDEYPNACYWTQSSWLEYKKRRANQGFSVYGLDFMRDEDGHKVSEDRLAAMTKRAKQLWNTLYRHRQDPASWGKKCRHMRNSFPEFGLCEGSWKAEAFAIIRYPDWSSKVRSSGLILRKRPSKGKRKHEDDSEDKSAPKTKKQKIKAALPPADTTIIYLDDDDIYADPPTVSAPQTATTSSSTTGPTPPTVSALQTATTSSLTETPSITATGSTPLSPIVIPSTSSQDSELSTISTRSVDSTSTTPPPSGTVVEPTSAVVSPAPPSIAPTTAALSPADADSEEPTRNKPVGNAPRRSRRQAIDPLKNLVVPCPPEEVPVAEQIPAPPASAAGTAKKGDDKELSIPKGLSAKNLYAKEYKKTHPRVTGAEYRSVWDNLDETTRKEFEQLCKAKKAERKAEKALVAAEVTVP</sequence>
<accession>A0A0C3BV78</accession>
<feature type="region of interest" description="Disordered" evidence="1">
    <location>
        <begin position="84"/>
        <end position="120"/>
    </location>
</feature>
<feature type="region of interest" description="Disordered" evidence="1">
    <location>
        <begin position="289"/>
        <end position="465"/>
    </location>
</feature>
<organism evidence="2 3">
    <name type="scientific">Hebeloma cylindrosporum</name>
    <dbReference type="NCBI Taxonomy" id="76867"/>
    <lineage>
        <taxon>Eukaryota</taxon>
        <taxon>Fungi</taxon>
        <taxon>Dikarya</taxon>
        <taxon>Basidiomycota</taxon>
        <taxon>Agaricomycotina</taxon>
        <taxon>Agaricomycetes</taxon>
        <taxon>Agaricomycetidae</taxon>
        <taxon>Agaricales</taxon>
        <taxon>Agaricineae</taxon>
        <taxon>Hymenogastraceae</taxon>
        <taxon>Hebeloma</taxon>
    </lineage>
</organism>
<keyword evidence="3" id="KW-1185">Reference proteome</keyword>
<feature type="region of interest" description="Disordered" evidence="1">
    <location>
        <begin position="14"/>
        <end position="35"/>
    </location>
</feature>
<feature type="compositionally biased region" description="Basic and acidic residues" evidence="1">
    <location>
        <begin position="249"/>
        <end position="259"/>
    </location>
</feature>
<evidence type="ECO:0000313" key="2">
    <source>
        <dbReference type="EMBL" id="KIM35296.1"/>
    </source>
</evidence>
<feature type="compositionally biased region" description="Basic residues" evidence="1">
    <location>
        <begin position="239"/>
        <end position="248"/>
    </location>
</feature>
<evidence type="ECO:0000313" key="3">
    <source>
        <dbReference type="Proteomes" id="UP000053424"/>
    </source>
</evidence>
<feature type="compositionally biased region" description="Low complexity" evidence="1">
    <location>
        <begin position="354"/>
        <end position="383"/>
    </location>
</feature>
<gene>
    <name evidence="2" type="ORF">M413DRAFT_14632</name>
</gene>
<proteinExistence type="predicted"/>
<dbReference type="EMBL" id="KN831824">
    <property type="protein sequence ID" value="KIM35296.1"/>
    <property type="molecule type" value="Genomic_DNA"/>
</dbReference>
<dbReference type="HOGENOM" id="CLU_511960_0_0_1"/>